<keyword evidence="3" id="KW-0808">Transferase</keyword>
<evidence type="ECO:0000256" key="2">
    <source>
        <dbReference type="ARBA" id="ARBA00022527"/>
    </source>
</evidence>
<dbReference type="PROSITE" id="PS50011">
    <property type="entry name" value="PROTEIN_KINASE_DOM"/>
    <property type="match status" value="1"/>
</dbReference>
<evidence type="ECO:0000256" key="1">
    <source>
        <dbReference type="ARBA" id="ARBA00006485"/>
    </source>
</evidence>
<dbReference type="SUPFAM" id="SSF56112">
    <property type="entry name" value="Protein kinase-like (PK-like)"/>
    <property type="match status" value="1"/>
</dbReference>
<organism evidence="10">
    <name type="scientific">Menopon gallinae</name>
    <name type="common">poultry shaft louse</name>
    <dbReference type="NCBI Taxonomy" id="328185"/>
    <lineage>
        <taxon>Eukaryota</taxon>
        <taxon>Metazoa</taxon>
        <taxon>Ecdysozoa</taxon>
        <taxon>Arthropoda</taxon>
        <taxon>Hexapoda</taxon>
        <taxon>Insecta</taxon>
        <taxon>Pterygota</taxon>
        <taxon>Neoptera</taxon>
        <taxon>Paraneoptera</taxon>
        <taxon>Psocodea</taxon>
        <taxon>Troctomorpha</taxon>
        <taxon>Phthiraptera</taxon>
        <taxon>Amblycera</taxon>
        <taxon>Menoponidae</taxon>
        <taxon>Menopon</taxon>
    </lineage>
</organism>
<dbReference type="AlphaFoldDB" id="A0AAW2H7F5"/>
<evidence type="ECO:0000256" key="8">
    <source>
        <dbReference type="RuleBase" id="RU000304"/>
    </source>
</evidence>
<evidence type="ECO:0000259" key="9">
    <source>
        <dbReference type="PROSITE" id="PS50011"/>
    </source>
</evidence>
<keyword evidence="4 7" id="KW-0547">Nucleotide-binding</keyword>
<keyword evidence="6 7" id="KW-0067">ATP-binding</keyword>
<comment type="similarity">
    <text evidence="1">Belongs to the protein kinase superfamily. CMGC Ser/Thr protein kinase family. CDC2/CDKX subfamily.</text>
</comment>
<evidence type="ECO:0000256" key="7">
    <source>
        <dbReference type="PROSITE-ProRule" id="PRU10141"/>
    </source>
</evidence>
<feature type="domain" description="Protein kinase" evidence="9">
    <location>
        <begin position="4"/>
        <end position="278"/>
    </location>
</feature>
<sequence>MDRFKNVVLIGEGTYGRVYKASWKETGGPVAIKRIDIEPGSGLPLTAIREIKMLKKLRSTHIVRLQSIFFAQESLYLIMEFLPFDLSGLIQTGYVFTSEQILSLSHQLMDATRYIHSQGIIHRDIKSGNILLDRRGCLKLADFGLTREAEKLMTNRVCTLWYRAPELLLGAQSYDLKVDSWSIACVILEMGMGRPPFRGNDEVSQVKAIFESLGAPAETYMWSEIPIPTDRIPFEKVVSSLNAECSLPSEGYDLLYRMMDLVPSRRISAEDALQHPFFNDIR</sequence>
<dbReference type="Gene3D" id="3.30.200.20">
    <property type="entry name" value="Phosphorylase Kinase, domain 1"/>
    <property type="match status" value="1"/>
</dbReference>
<evidence type="ECO:0000256" key="4">
    <source>
        <dbReference type="ARBA" id="ARBA00022741"/>
    </source>
</evidence>
<dbReference type="GO" id="GO:0005524">
    <property type="term" value="F:ATP binding"/>
    <property type="evidence" value="ECO:0007669"/>
    <property type="project" value="UniProtKB-UniRule"/>
</dbReference>
<dbReference type="EMBL" id="JARGDH010000006">
    <property type="protein sequence ID" value="KAL0265572.1"/>
    <property type="molecule type" value="Genomic_DNA"/>
</dbReference>
<evidence type="ECO:0000313" key="10">
    <source>
        <dbReference type="EMBL" id="KAL0265572.1"/>
    </source>
</evidence>
<dbReference type="FunFam" id="1.10.510.10:FF:000624">
    <property type="entry name" value="Mitogen-activated protein kinase"/>
    <property type="match status" value="1"/>
</dbReference>
<keyword evidence="5" id="KW-0418">Kinase</keyword>
<reference evidence="10" key="1">
    <citation type="journal article" date="2024" name="Gigascience">
        <title>Chromosome-level genome of the poultry shaft louse Menopon gallinae provides insight into the host-switching and adaptive evolution of parasitic lice.</title>
        <authorList>
            <person name="Xu Y."/>
            <person name="Ma L."/>
            <person name="Liu S."/>
            <person name="Liang Y."/>
            <person name="Liu Q."/>
            <person name="He Z."/>
            <person name="Tian L."/>
            <person name="Duan Y."/>
            <person name="Cai W."/>
            <person name="Li H."/>
            <person name="Song F."/>
        </authorList>
    </citation>
    <scope>NUCLEOTIDE SEQUENCE</scope>
    <source>
        <strain evidence="10">Cailab_2023a</strain>
    </source>
</reference>
<dbReference type="GO" id="GO:0004674">
    <property type="term" value="F:protein serine/threonine kinase activity"/>
    <property type="evidence" value="ECO:0007669"/>
    <property type="project" value="UniProtKB-KW"/>
</dbReference>
<dbReference type="InterPro" id="IPR017441">
    <property type="entry name" value="Protein_kinase_ATP_BS"/>
</dbReference>
<keyword evidence="2 8" id="KW-0723">Serine/threonine-protein kinase</keyword>
<proteinExistence type="inferred from homology"/>
<dbReference type="GO" id="GO:0005634">
    <property type="term" value="C:nucleus"/>
    <property type="evidence" value="ECO:0007669"/>
    <property type="project" value="TreeGrafter"/>
</dbReference>
<dbReference type="InterPro" id="IPR011009">
    <property type="entry name" value="Kinase-like_dom_sf"/>
</dbReference>
<name>A0AAW2H7F5_9NEOP</name>
<gene>
    <name evidence="10" type="ORF">PYX00_011284</name>
</gene>
<evidence type="ECO:0000256" key="3">
    <source>
        <dbReference type="ARBA" id="ARBA00022679"/>
    </source>
</evidence>
<dbReference type="PROSITE" id="PS00107">
    <property type="entry name" value="PROTEIN_KINASE_ATP"/>
    <property type="match status" value="1"/>
</dbReference>
<dbReference type="Pfam" id="PF00069">
    <property type="entry name" value="Pkinase"/>
    <property type="match status" value="1"/>
</dbReference>
<feature type="binding site" evidence="7">
    <location>
        <position position="33"/>
    </location>
    <ligand>
        <name>ATP</name>
        <dbReference type="ChEBI" id="CHEBI:30616"/>
    </ligand>
</feature>
<dbReference type="InterPro" id="IPR000719">
    <property type="entry name" value="Prot_kinase_dom"/>
</dbReference>
<protein>
    <recommendedName>
        <fullName evidence="9">Protein kinase domain-containing protein</fullName>
    </recommendedName>
</protein>
<dbReference type="PANTHER" id="PTHR24056">
    <property type="entry name" value="CELL DIVISION PROTEIN KINASE"/>
    <property type="match status" value="1"/>
</dbReference>
<dbReference type="InterPro" id="IPR050108">
    <property type="entry name" value="CDK"/>
</dbReference>
<evidence type="ECO:0000256" key="6">
    <source>
        <dbReference type="ARBA" id="ARBA00022840"/>
    </source>
</evidence>
<dbReference type="PROSITE" id="PS00108">
    <property type="entry name" value="PROTEIN_KINASE_ST"/>
    <property type="match status" value="1"/>
</dbReference>
<evidence type="ECO:0000256" key="5">
    <source>
        <dbReference type="ARBA" id="ARBA00022777"/>
    </source>
</evidence>
<comment type="caution">
    <text evidence="10">The sequence shown here is derived from an EMBL/GenBank/DDBJ whole genome shotgun (WGS) entry which is preliminary data.</text>
</comment>
<dbReference type="Gene3D" id="1.10.510.10">
    <property type="entry name" value="Transferase(Phosphotransferase) domain 1"/>
    <property type="match status" value="1"/>
</dbReference>
<accession>A0AAW2H7F5</accession>
<dbReference type="InterPro" id="IPR008271">
    <property type="entry name" value="Ser/Thr_kinase_AS"/>
</dbReference>
<dbReference type="SMART" id="SM00220">
    <property type="entry name" value="S_TKc"/>
    <property type="match status" value="1"/>
</dbReference>